<dbReference type="RefSeq" id="WP_085492379.1">
    <property type="nucleotide sequence ID" value="NZ_FXAZ01000001.1"/>
</dbReference>
<keyword evidence="3" id="KW-0812">Transmembrane</keyword>
<keyword evidence="8" id="KW-1185">Reference proteome</keyword>
<dbReference type="InterPro" id="IPR027379">
    <property type="entry name" value="CLS_N"/>
</dbReference>
<protein>
    <submittedName>
        <fullName evidence="7">Phospholipase_D-nuclease N-terminal</fullName>
    </submittedName>
</protein>
<dbReference type="GO" id="GO:0005886">
    <property type="term" value="C:plasma membrane"/>
    <property type="evidence" value="ECO:0007669"/>
    <property type="project" value="UniProtKB-SubCell"/>
</dbReference>
<keyword evidence="5" id="KW-0472">Membrane</keyword>
<dbReference type="Pfam" id="PF13396">
    <property type="entry name" value="PLDc_N"/>
    <property type="match status" value="1"/>
</dbReference>
<dbReference type="Proteomes" id="UP000193834">
    <property type="component" value="Unassembled WGS sequence"/>
</dbReference>
<evidence type="ECO:0000256" key="3">
    <source>
        <dbReference type="ARBA" id="ARBA00022692"/>
    </source>
</evidence>
<organism evidence="7 8">
    <name type="scientific">Paenibacillus aquistagni</name>
    <dbReference type="NCBI Taxonomy" id="1852522"/>
    <lineage>
        <taxon>Bacteria</taxon>
        <taxon>Bacillati</taxon>
        <taxon>Bacillota</taxon>
        <taxon>Bacilli</taxon>
        <taxon>Bacillales</taxon>
        <taxon>Paenibacillaceae</taxon>
        <taxon>Paenibacillus</taxon>
    </lineage>
</organism>
<evidence type="ECO:0000259" key="6">
    <source>
        <dbReference type="Pfam" id="PF13396"/>
    </source>
</evidence>
<evidence type="ECO:0000313" key="7">
    <source>
        <dbReference type="EMBL" id="SMG08209.1"/>
    </source>
</evidence>
<name>A0A1X7I3C9_9BACL</name>
<dbReference type="EMBL" id="FXAZ01000001">
    <property type="protein sequence ID" value="SMG08209.1"/>
    <property type="molecule type" value="Genomic_DNA"/>
</dbReference>
<keyword evidence="2" id="KW-1003">Cell membrane</keyword>
<dbReference type="OrthoDB" id="3243324at2"/>
<dbReference type="AlphaFoldDB" id="A0A1X7I3C9"/>
<evidence type="ECO:0000256" key="2">
    <source>
        <dbReference type="ARBA" id="ARBA00022475"/>
    </source>
</evidence>
<evidence type="ECO:0000256" key="4">
    <source>
        <dbReference type="ARBA" id="ARBA00022989"/>
    </source>
</evidence>
<evidence type="ECO:0000256" key="1">
    <source>
        <dbReference type="ARBA" id="ARBA00004651"/>
    </source>
</evidence>
<feature type="domain" description="Cardiolipin synthase N-terminal" evidence="6">
    <location>
        <begin position="21"/>
        <end position="63"/>
    </location>
</feature>
<dbReference type="STRING" id="1852522.SAMN06295960_0055"/>
<keyword evidence="4" id="KW-1133">Transmembrane helix</keyword>
<evidence type="ECO:0000313" key="8">
    <source>
        <dbReference type="Proteomes" id="UP000193834"/>
    </source>
</evidence>
<accession>A0A1X7I3C9</accession>
<reference evidence="7 8" key="1">
    <citation type="submission" date="2017-04" db="EMBL/GenBank/DDBJ databases">
        <authorList>
            <person name="Afonso C.L."/>
            <person name="Miller P.J."/>
            <person name="Scott M.A."/>
            <person name="Spackman E."/>
            <person name="Goraichik I."/>
            <person name="Dimitrov K.M."/>
            <person name="Suarez D.L."/>
            <person name="Swayne D.E."/>
        </authorList>
    </citation>
    <scope>NUCLEOTIDE SEQUENCE [LARGE SCALE GENOMIC DNA]</scope>
    <source>
        <strain evidence="7 8">11</strain>
    </source>
</reference>
<evidence type="ECO:0000256" key="5">
    <source>
        <dbReference type="ARBA" id="ARBA00023136"/>
    </source>
</evidence>
<gene>
    <name evidence="7" type="ORF">SAMN06295960_0055</name>
</gene>
<comment type="subcellular location">
    <subcellularLocation>
        <location evidence="1">Cell membrane</location>
        <topology evidence="1">Multi-pass membrane protein</topology>
    </subcellularLocation>
</comment>
<sequence length="67" mass="7857">MDTWQTIPWHLIMPLIVLQLILMITALISLARTPYTRGPKWLWIILIIGLNLIGTIAYFVVGRRDRR</sequence>
<proteinExistence type="predicted"/>